<feature type="domain" description="Gamma-glutamylcyclotransferase AIG2-like" evidence="2">
    <location>
        <begin position="252"/>
        <end position="358"/>
    </location>
</feature>
<dbReference type="InterPro" id="IPR009288">
    <property type="entry name" value="AIG2-like_dom"/>
</dbReference>
<keyword evidence="4" id="KW-1185">Reference proteome</keyword>
<dbReference type="Pfam" id="PF06094">
    <property type="entry name" value="GGACT"/>
    <property type="match status" value="1"/>
</dbReference>
<feature type="region of interest" description="Disordered" evidence="1">
    <location>
        <begin position="1"/>
        <end position="22"/>
    </location>
</feature>
<dbReference type="RefSeq" id="WP_344018297.1">
    <property type="nucleotide sequence ID" value="NZ_BAAAJK010000003.1"/>
</dbReference>
<dbReference type="Proteomes" id="UP001501414">
    <property type="component" value="Unassembled WGS sequence"/>
</dbReference>
<dbReference type="Gene3D" id="3.10.490.10">
    <property type="entry name" value="Gamma-glutamyl cyclotransferase-like"/>
    <property type="match status" value="1"/>
</dbReference>
<evidence type="ECO:0000313" key="4">
    <source>
        <dbReference type="Proteomes" id="UP001501414"/>
    </source>
</evidence>
<accession>A0ABN1XH62</accession>
<evidence type="ECO:0000313" key="3">
    <source>
        <dbReference type="EMBL" id="GAA1381645.1"/>
    </source>
</evidence>
<dbReference type="InterPro" id="IPR013024">
    <property type="entry name" value="GGCT-like"/>
</dbReference>
<dbReference type="CDD" id="cd06661">
    <property type="entry name" value="GGCT_like"/>
    <property type="match status" value="1"/>
</dbReference>
<dbReference type="EMBL" id="BAAAJK010000003">
    <property type="protein sequence ID" value="GAA1381645.1"/>
    <property type="molecule type" value="Genomic_DNA"/>
</dbReference>
<protein>
    <recommendedName>
        <fullName evidence="2">Gamma-glutamylcyclotransferase AIG2-like domain-containing protein</fullName>
    </recommendedName>
</protein>
<proteinExistence type="predicted"/>
<evidence type="ECO:0000259" key="2">
    <source>
        <dbReference type="Pfam" id="PF06094"/>
    </source>
</evidence>
<organism evidence="3 4">
    <name type="scientific">Pseudonocardia kongjuensis</name>
    <dbReference type="NCBI Taxonomy" id="102227"/>
    <lineage>
        <taxon>Bacteria</taxon>
        <taxon>Bacillati</taxon>
        <taxon>Actinomycetota</taxon>
        <taxon>Actinomycetes</taxon>
        <taxon>Pseudonocardiales</taxon>
        <taxon>Pseudonocardiaceae</taxon>
        <taxon>Pseudonocardia</taxon>
    </lineage>
</organism>
<sequence length="367" mass="38376">MEPDTPSPWPDSAFPADPYPGARPGVSFVHDDGLTHPVTADPGAPSGRLVAGRCLDGWLAERGAAPLAGRVPVLAYGSNANPSKISWMRAHRGLTGPVVALRVRAEGLAAVWSAGRRVVDDQRPATLAAVPGAVEEHVVWLAAPEQFSALDAVEGRSAEPPRYRLARIATGSVTVPGTGEVLDRPFAYVAPERPTGDPRTDRRPLLVDGGPVRCAQLGQAGAAALTGEPGADGLDAGTVTGRPEPDAWPSRVFVYGSLMPGQRAWPLAREHADPHVLPRPAFLPAGSVADTGHGYPALSLDGGTGVPGYVVELADPVTALPALDGYEGPEYERIRVVLDDGAVCWAWLWTAARDGHVPLPGGWAALR</sequence>
<dbReference type="SUPFAM" id="SSF110857">
    <property type="entry name" value="Gamma-glutamyl cyclotransferase-like"/>
    <property type="match status" value="1"/>
</dbReference>
<dbReference type="InterPro" id="IPR036568">
    <property type="entry name" value="GGCT-like_sf"/>
</dbReference>
<gene>
    <name evidence="3" type="ORF">GCM10009613_07990</name>
</gene>
<name>A0ABN1XH62_9PSEU</name>
<evidence type="ECO:0000256" key="1">
    <source>
        <dbReference type="SAM" id="MobiDB-lite"/>
    </source>
</evidence>
<comment type="caution">
    <text evidence="3">The sequence shown here is derived from an EMBL/GenBank/DDBJ whole genome shotgun (WGS) entry which is preliminary data.</text>
</comment>
<reference evidence="3 4" key="1">
    <citation type="journal article" date="2019" name="Int. J. Syst. Evol. Microbiol.">
        <title>The Global Catalogue of Microorganisms (GCM) 10K type strain sequencing project: providing services to taxonomists for standard genome sequencing and annotation.</title>
        <authorList>
            <consortium name="The Broad Institute Genomics Platform"/>
            <consortium name="The Broad Institute Genome Sequencing Center for Infectious Disease"/>
            <person name="Wu L."/>
            <person name="Ma J."/>
        </authorList>
    </citation>
    <scope>NUCLEOTIDE SEQUENCE [LARGE SCALE GENOMIC DNA]</scope>
    <source>
        <strain evidence="3 4">JCM 11896</strain>
    </source>
</reference>